<reference evidence="4 5" key="1">
    <citation type="submission" date="2014-02" db="EMBL/GenBank/DDBJ databases">
        <title>The small core and large imbalanced accessory genome model reveals a collaborative survival strategy of Sorangium cellulosum strains in nature.</title>
        <authorList>
            <person name="Han K."/>
            <person name="Peng R."/>
            <person name="Blom J."/>
            <person name="Li Y.-Z."/>
        </authorList>
    </citation>
    <scope>NUCLEOTIDE SEQUENCE [LARGE SCALE GENOMIC DNA]</scope>
    <source>
        <strain evidence="4 5">So0008-312</strain>
    </source>
</reference>
<dbReference type="EMBL" id="JEMA01000783">
    <property type="protein sequence ID" value="KYF65988.1"/>
    <property type="molecule type" value="Genomic_DNA"/>
</dbReference>
<dbReference type="Gene3D" id="3.90.470.20">
    <property type="entry name" value="4'-phosphopantetheinyl transferase domain"/>
    <property type="match status" value="2"/>
</dbReference>
<dbReference type="SUPFAM" id="SSF56214">
    <property type="entry name" value="4'-phosphopantetheinyl transferase"/>
    <property type="match status" value="2"/>
</dbReference>
<dbReference type="Pfam" id="PF01648">
    <property type="entry name" value="ACPS"/>
    <property type="match status" value="1"/>
</dbReference>
<dbReference type="Proteomes" id="UP000075260">
    <property type="component" value="Unassembled WGS sequence"/>
</dbReference>
<evidence type="ECO:0000313" key="5">
    <source>
        <dbReference type="Proteomes" id="UP000075260"/>
    </source>
</evidence>
<dbReference type="AlphaFoldDB" id="A0A150QEC3"/>
<dbReference type="InterPro" id="IPR050559">
    <property type="entry name" value="P-Pant_transferase_sf"/>
</dbReference>
<gene>
    <name evidence="4" type="ORF">BE15_47435</name>
</gene>
<dbReference type="GO" id="GO:0008897">
    <property type="term" value="F:holo-[acyl-carrier-protein] synthase activity"/>
    <property type="evidence" value="ECO:0007669"/>
    <property type="project" value="InterPro"/>
</dbReference>
<comment type="caution">
    <text evidence="4">The sequence shown here is derived from an EMBL/GenBank/DDBJ whole genome shotgun (WGS) entry which is preliminary data.</text>
</comment>
<proteinExistence type="inferred from homology"/>
<evidence type="ECO:0000313" key="4">
    <source>
        <dbReference type="EMBL" id="KYF65988.1"/>
    </source>
</evidence>
<evidence type="ECO:0000256" key="2">
    <source>
        <dbReference type="ARBA" id="ARBA00022679"/>
    </source>
</evidence>
<dbReference type="RefSeq" id="WP_061610782.1">
    <property type="nucleotide sequence ID" value="NZ_JEMA01000783.1"/>
</dbReference>
<evidence type="ECO:0000256" key="1">
    <source>
        <dbReference type="ARBA" id="ARBA00010990"/>
    </source>
</evidence>
<feature type="domain" description="4'-phosphopantetheinyl transferase" evidence="3">
    <location>
        <begin position="116"/>
        <end position="221"/>
    </location>
</feature>
<sequence>MLEIGPGAAHLWYVFSDAVRDEALLAAYHRLMAPDEATQQARFLFAGNRHEYLLTRALVRTVLSKYADVAPEAWTFVRNEFGRPEIAGPPGVPPLRFNLSNTQGLIACLVALDRDVGVDVEDTERASSATEIADRFFSPAEVRALRAQPPELQRARFFEYWTLKESYIKARGMGLAIPLDRFSFHLDDGPTIGISFDPRLDDDRAAWQFALYRPSARHTMAVALRRGSDPPLSIELRETVPLLDRG</sequence>
<dbReference type="GO" id="GO:0019878">
    <property type="term" value="P:lysine biosynthetic process via aminoadipic acid"/>
    <property type="evidence" value="ECO:0007669"/>
    <property type="project" value="TreeGrafter"/>
</dbReference>
<dbReference type="InterPro" id="IPR008278">
    <property type="entry name" value="4-PPantetheinyl_Trfase_dom"/>
</dbReference>
<protein>
    <submittedName>
        <fullName evidence="4">4-phosphopantetheinyl transferase</fullName>
    </submittedName>
</protein>
<name>A0A150QEC3_SORCE</name>
<dbReference type="GO" id="GO:0005829">
    <property type="term" value="C:cytosol"/>
    <property type="evidence" value="ECO:0007669"/>
    <property type="project" value="TreeGrafter"/>
</dbReference>
<keyword evidence="2 4" id="KW-0808">Transferase</keyword>
<dbReference type="OrthoDB" id="9808281at2"/>
<organism evidence="4 5">
    <name type="scientific">Sorangium cellulosum</name>
    <name type="common">Polyangium cellulosum</name>
    <dbReference type="NCBI Taxonomy" id="56"/>
    <lineage>
        <taxon>Bacteria</taxon>
        <taxon>Pseudomonadati</taxon>
        <taxon>Myxococcota</taxon>
        <taxon>Polyangia</taxon>
        <taxon>Polyangiales</taxon>
        <taxon>Polyangiaceae</taxon>
        <taxon>Sorangium</taxon>
    </lineage>
</organism>
<comment type="similarity">
    <text evidence="1">Belongs to the P-Pant transferase superfamily. Gsp/Sfp/HetI/AcpT family.</text>
</comment>
<dbReference type="PANTHER" id="PTHR12215">
    <property type="entry name" value="PHOSPHOPANTETHEINE TRANSFERASE"/>
    <property type="match status" value="1"/>
</dbReference>
<evidence type="ECO:0000259" key="3">
    <source>
        <dbReference type="Pfam" id="PF01648"/>
    </source>
</evidence>
<dbReference type="InterPro" id="IPR037143">
    <property type="entry name" value="4-PPantetheinyl_Trfase_dom_sf"/>
</dbReference>
<accession>A0A150QEC3</accession>
<dbReference type="PANTHER" id="PTHR12215:SF10">
    <property type="entry name" value="L-AMINOADIPATE-SEMIALDEHYDE DEHYDROGENASE-PHOSPHOPANTETHEINYL TRANSFERASE"/>
    <property type="match status" value="1"/>
</dbReference>
<dbReference type="GO" id="GO:0000287">
    <property type="term" value="F:magnesium ion binding"/>
    <property type="evidence" value="ECO:0007669"/>
    <property type="project" value="InterPro"/>
</dbReference>